<feature type="transmembrane region" description="Helical" evidence="1">
    <location>
        <begin position="15"/>
        <end position="33"/>
    </location>
</feature>
<keyword evidence="1" id="KW-0472">Membrane</keyword>
<dbReference type="EMBL" id="CACRTK010000036">
    <property type="protein sequence ID" value="VYT86036.1"/>
    <property type="molecule type" value="Genomic_DNA"/>
</dbReference>
<accession>A0A6N3A856</accession>
<gene>
    <name evidence="2" type="ORF">LRLFYP97_02047</name>
</gene>
<evidence type="ECO:0000313" key="2">
    <source>
        <dbReference type="EMBL" id="VYT86036.1"/>
    </source>
</evidence>
<keyword evidence="1" id="KW-1133">Transmembrane helix</keyword>
<sequence>MVNLVIRWNRRTDKVCATVGVVVYILSIMLPAASRRQIKPAFLNAS</sequence>
<reference evidence="2" key="1">
    <citation type="submission" date="2019-11" db="EMBL/GenBank/DDBJ databases">
        <authorList>
            <person name="Feng L."/>
        </authorList>
    </citation>
    <scope>NUCLEOTIDE SEQUENCE</scope>
    <source>
        <strain evidence="2">LrhamnosusLFYP97</strain>
    </source>
</reference>
<evidence type="ECO:0000256" key="1">
    <source>
        <dbReference type="SAM" id="Phobius"/>
    </source>
</evidence>
<protein>
    <submittedName>
        <fullName evidence="2">Uncharacterized protein</fullName>
    </submittedName>
</protein>
<name>A0A6N3A856_LACRH</name>
<organism evidence="2">
    <name type="scientific">Lacticaseibacillus rhamnosus</name>
    <name type="common">Lactobacillus rhamnosus</name>
    <dbReference type="NCBI Taxonomy" id="47715"/>
    <lineage>
        <taxon>Bacteria</taxon>
        <taxon>Bacillati</taxon>
        <taxon>Bacillota</taxon>
        <taxon>Bacilli</taxon>
        <taxon>Lactobacillales</taxon>
        <taxon>Lactobacillaceae</taxon>
        <taxon>Lacticaseibacillus</taxon>
    </lineage>
</organism>
<keyword evidence="1" id="KW-0812">Transmembrane</keyword>
<dbReference type="AlphaFoldDB" id="A0A6N3A856"/>
<proteinExistence type="predicted"/>